<gene>
    <name evidence="1" type="ORF">AOQ71_17695</name>
</gene>
<keyword evidence="2" id="KW-1185">Reference proteome</keyword>
<name>A0A0R3DP09_9BRAD</name>
<dbReference type="Proteomes" id="UP000051936">
    <property type="component" value="Unassembled WGS sequence"/>
</dbReference>
<sequence length="66" mass="6984">MDVAASVVKAAREDPWPIRQRVGGFDLTGYCGQAQHLGCDLGSLAASKRLSHGSTLSSARQKTGIR</sequence>
<protein>
    <submittedName>
        <fullName evidence="1">Uncharacterized protein</fullName>
    </submittedName>
</protein>
<organism evidence="1 2">
    <name type="scientific">Bradyrhizobium manausense</name>
    <dbReference type="NCBI Taxonomy" id="989370"/>
    <lineage>
        <taxon>Bacteria</taxon>
        <taxon>Pseudomonadati</taxon>
        <taxon>Pseudomonadota</taxon>
        <taxon>Alphaproteobacteria</taxon>
        <taxon>Hyphomicrobiales</taxon>
        <taxon>Nitrobacteraceae</taxon>
        <taxon>Bradyrhizobium</taxon>
    </lineage>
</organism>
<evidence type="ECO:0000313" key="2">
    <source>
        <dbReference type="Proteomes" id="UP000051936"/>
    </source>
</evidence>
<comment type="caution">
    <text evidence="1">The sequence shown here is derived from an EMBL/GenBank/DDBJ whole genome shotgun (WGS) entry which is preliminary data.</text>
</comment>
<dbReference type="EMBL" id="LJYG01000077">
    <property type="protein sequence ID" value="KRQ11568.1"/>
    <property type="molecule type" value="Genomic_DNA"/>
</dbReference>
<dbReference type="AlphaFoldDB" id="A0A0R3DP09"/>
<proteinExistence type="predicted"/>
<reference evidence="1 2" key="1">
    <citation type="submission" date="2015-09" db="EMBL/GenBank/DDBJ databases">
        <title>Draft Genome Sequence of Bradyrhizobium manausense Strain BR 3351T, a Novel Symbiotic Nitrogen-Fixing Alphaproteobacterium Isolated from Brazilian Amazon Rain Forest.</title>
        <authorList>
            <person name="De Araujo J.L."/>
            <person name="Zilli J.E."/>
        </authorList>
    </citation>
    <scope>NUCLEOTIDE SEQUENCE [LARGE SCALE GENOMIC DNA]</scope>
    <source>
        <strain evidence="1 2">BR3351</strain>
    </source>
</reference>
<evidence type="ECO:0000313" key="1">
    <source>
        <dbReference type="EMBL" id="KRQ11568.1"/>
    </source>
</evidence>
<accession>A0A0R3DP09</accession>